<evidence type="ECO:0000256" key="8">
    <source>
        <dbReference type="ARBA" id="ARBA00023136"/>
    </source>
</evidence>
<dbReference type="PANTHER" id="PTHR30614:SF0">
    <property type="entry name" value="L-CYSTINE TRANSPORT SYSTEM PERMEASE PROTEIN TCYL"/>
    <property type="match status" value="1"/>
</dbReference>
<dbReference type="Gene3D" id="1.10.3720.10">
    <property type="entry name" value="MetI-like"/>
    <property type="match status" value="1"/>
</dbReference>
<evidence type="ECO:0000256" key="3">
    <source>
        <dbReference type="ARBA" id="ARBA00022448"/>
    </source>
</evidence>
<evidence type="ECO:0000256" key="6">
    <source>
        <dbReference type="ARBA" id="ARBA00022970"/>
    </source>
</evidence>
<dbReference type="EMBL" id="BJYU01000035">
    <property type="protein sequence ID" value="GEO15105.1"/>
    <property type="molecule type" value="Genomic_DNA"/>
</dbReference>
<evidence type="ECO:0000256" key="4">
    <source>
        <dbReference type="ARBA" id="ARBA00022475"/>
    </source>
</evidence>
<dbReference type="PANTHER" id="PTHR30614">
    <property type="entry name" value="MEMBRANE COMPONENT OF AMINO ACID ABC TRANSPORTER"/>
    <property type="match status" value="1"/>
</dbReference>
<evidence type="ECO:0000256" key="7">
    <source>
        <dbReference type="ARBA" id="ARBA00022989"/>
    </source>
</evidence>
<evidence type="ECO:0000313" key="12">
    <source>
        <dbReference type="Proteomes" id="UP000321085"/>
    </source>
</evidence>
<gene>
    <name evidence="11" type="ORF">MAE02_28010</name>
</gene>
<comment type="caution">
    <text evidence="11">The sequence shown here is derived from an EMBL/GenBank/DDBJ whole genome shotgun (WGS) entry which is preliminary data.</text>
</comment>
<name>A0A512BT71_9HYPH</name>
<keyword evidence="3 9" id="KW-0813">Transport</keyword>
<keyword evidence="12" id="KW-1185">Reference proteome</keyword>
<dbReference type="PROSITE" id="PS50928">
    <property type="entry name" value="ABC_TM1"/>
    <property type="match status" value="1"/>
</dbReference>
<dbReference type="AlphaFoldDB" id="A0A512BT71"/>
<evidence type="ECO:0000256" key="9">
    <source>
        <dbReference type="RuleBase" id="RU363032"/>
    </source>
</evidence>
<keyword evidence="8 9" id="KW-0472">Membrane</keyword>
<protein>
    <submittedName>
        <fullName evidence="11">ABC transporter permease</fullName>
    </submittedName>
</protein>
<feature type="transmembrane region" description="Helical" evidence="9">
    <location>
        <begin position="20"/>
        <end position="40"/>
    </location>
</feature>
<evidence type="ECO:0000256" key="1">
    <source>
        <dbReference type="ARBA" id="ARBA00004429"/>
    </source>
</evidence>
<feature type="transmembrane region" description="Helical" evidence="9">
    <location>
        <begin position="52"/>
        <end position="75"/>
    </location>
</feature>
<feature type="domain" description="ABC transmembrane type-1" evidence="10">
    <location>
        <begin position="14"/>
        <end position="205"/>
    </location>
</feature>
<dbReference type="OrthoDB" id="9808674at2"/>
<evidence type="ECO:0000256" key="5">
    <source>
        <dbReference type="ARBA" id="ARBA00022692"/>
    </source>
</evidence>
<dbReference type="GO" id="GO:0006865">
    <property type="term" value="P:amino acid transport"/>
    <property type="evidence" value="ECO:0007669"/>
    <property type="project" value="UniProtKB-KW"/>
</dbReference>
<dbReference type="GO" id="GO:0022857">
    <property type="term" value="F:transmembrane transporter activity"/>
    <property type="evidence" value="ECO:0007669"/>
    <property type="project" value="InterPro"/>
</dbReference>
<evidence type="ECO:0000256" key="2">
    <source>
        <dbReference type="ARBA" id="ARBA00010072"/>
    </source>
</evidence>
<feature type="transmembrane region" description="Helical" evidence="9">
    <location>
        <begin position="186"/>
        <end position="205"/>
    </location>
</feature>
<dbReference type="InterPro" id="IPR043429">
    <property type="entry name" value="ArtM/GltK/GlnP/TcyL/YhdX-like"/>
</dbReference>
<evidence type="ECO:0000313" key="11">
    <source>
        <dbReference type="EMBL" id="GEO15105.1"/>
    </source>
</evidence>
<dbReference type="Proteomes" id="UP000321085">
    <property type="component" value="Unassembled WGS sequence"/>
</dbReference>
<dbReference type="NCBIfam" id="TIGR01726">
    <property type="entry name" value="HEQRo_perm_3TM"/>
    <property type="match status" value="1"/>
</dbReference>
<keyword evidence="4" id="KW-1003">Cell membrane</keyword>
<keyword evidence="6" id="KW-0029">Amino-acid transport</keyword>
<proteinExistence type="inferred from homology"/>
<evidence type="ECO:0000259" key="10">
    <source>
        <dbReference type="PROSITE" id="PS50928"/>
    </source>
</evidence>
<sequence>MFDFVTALSYVDQLATGAVTTFTLSLAAIVVGCPLGFALYSAKRSGGLLARFAATYISFFRGTPLLVQLLILFYVPPALGLPVSSLVAAFLGLTLNTAAFQAEIYRAGYQSLPKGQAEAASALGLSRWQIHRLVLLPQVLRLTLPALTNEAVDILKNSALVSVIAVTDLLRVGQQVTAVTYRPLEVYIAVAALYLILTSLIGLAGRFAESRFKMQDAHR</sequence>
<organism evidence="11 12">
    <name type="scientific">Microvirga aerophila</name>
    <dbReference type="NCBI Taxonomy" id="670291"/>
    <lineage>
        <taxon>Bacteria</taxon>
        <taxon>Pseudomonadati</taxon>
        <taxon>Pseudomonadota</taxon>
        <taxon>Alphaproteobacteria</taxon>
        <taxon>Hyphomicrobiales</taxon>
        <taxon>Methylobacteriaceae</taxon>
        <taxon>Microvirga</taxon>
    </lineage>
</organism>
<dbReference type="Pfam" id="PF00528">
    <property type="entry name" value="BPD_transp_1"/>
    <property type="match status" value="1"/>
</dbReference>
<accession>A0A512BT71</accession>
<dbReference type="CDD" id="cd06261">
    <property type="entry name" value="TM_PBP2"/>
    <property type="match status" value="1"/>
</dbReference>
<dbReference type="InterPro" id="IPR010065">
    <property type="entry name" value="AA_ABC_transptr_permease_3TM"/>
</dbReference>
<keyword evidence="5 9" id="KW-0812">Transmembrane</keyword>
<comment type="similarity">
    <text evidence="2">Belongs to the binding-protein-dependent transport system permease family. HisMQ subfamily.</text>
</comment>
<reference evidence="11 12" key="1">
    <citation type="submission" date="2019-07" db="EMBL/GenBank/DDBJ databases">
        <title>Whole genome shotgun sequence of Microvirga aerophila NBRC 106136.</title>
        <authorList>
            <person name="Hosoyama A."/>
            <person name="Uohara A."/>
            <person name="Ohji S."/>
            <person name="Ichikawa N."/>
        </authorList>
    </citation>
    <scope>NUCLEOTIDE SEQUENCE [LARGE SCALE GENOMIC DNA]</scope>
    <source>
        <strain evidence="11 12">NBRC 106136</strain>
    </source>
</reference>
<dbReference type="SUPFAM" id="SSF161098">
    <property type="entry name" value="MetI-like"/>
    <property type="match status" value="1"/>
</dbReference>
<dbReference type="InterPro" id="IPR000515">
    <property type="entry name" value="MetI-like"/>
</dbReference>
<dbReference type="RefSeq" id="WP_114187293.1">
    <property type="nucleotide sequence ID" value="NZ_BJYU01000035.1"/>
</dbReference>
<dbReference type="InterPro" id="IPR035906">
    <property type="entry name" value="MetI-like_sf"/>
</dbReference>
<dbReference type="GO" id="GO:0043190">
    <property type="term" value="C:ATP-binding cassette (ABC) transporter complex"/>
    <property type="evidence" value="ECO:0007669"/>
    <property type="project" value="InterPro"/>
</dbReference>
<keyword evidence="7 9" id="KW-1133">Transmembrane helix</keyword>
<comment type="subcellular location">
    <subcellularLocation>
        <location evidence="1">Cell inner membrane</location>
        <topology evidence="1">Multi-pass membrane protein</topology>
    </subcellularLocation>
    <subcellularLocation>
        <location evidence="9">Cell membrane</location>
        <topology evidence="9">Multi-pass membrane protein</topology>
    </subcellularLocation>
</comment>